<name>A0ABT2DLX9_9BACI</name>
<keyword evidence="2" id="KW-0812">Transmembrane</keyword>
<comment type="similarity">
    <text evidence="6">Belongs to the methyl-accepting chemotaxis (MCP) protein family.</text>
</comment>
<dbReference type="PANTHER" id="PTHR32089">
    <property type="entry name" value="METHYL-ACCEPTING CHEMOTAXIS PROTEIN MCPB"/>
    <property type="match status" value="1"/>
</dbReference>
<dbReference type="InterPro" id="IPR004089">
    <property type="entry name" value="MCPsignal_dom"/>
</dbReference>
<dbReference type="PRINTS" id="PR00260">
    <property type="entry name" value="CHEMTRNSDUCR"/>
</dbReference>
<evidence type="ECO:0000256" key="4">
    <source>
        <dbReference type="ARBA" id="ARBA00023136"/>
    </source>
</evidence>
<dbReference type="PANTHER" id="PTHR32089:SF119">
    <property type="entry name" value="METHYL-ACCEPTING CHEMOTAXIS PROTEIN CTPL"/>
    <property type="match status" value="1"/>
</dbReference>
<reference evidence="9 10" key="1">
    <citation type="submission" date="2022-08" db="EMBL/GenBank/DDBJ databases">
        <title>Lysinibacillus sequencing.</title>
        <authorList>
            <person name="Dunlap C."/>
        </authorList>
    </citation>
    <scope>NUCLEOTIDE SEQUENCE [LARGE SCALE GENOMIC DNA]</scope>
    <source>
        <strain evidence="9 10">PB211</strain>
    </source>
</reference>
<dbReference type="RefSeq" id="WP_012293704.1">
    <property type="nucleotide sequence ID" value="NZ_JANTOO010000009.1"/>
</dbReference>
<gene>
    <name evidence="9" type="ORF">NXZ79_07275</name>
</gene>
<dbReference type="Gene3D" id="1.10.287.950">
    <property type="entry name" value="Methyl-accepting chemotaxis protein"/>
    <property type="match status" value="1"/>
</dbReference>
<dbReference type="EMBL" id="JANTOO010000009">
    <property type="protein sequence ID" value="MCS1395842.1"/>
    <property type="molecule type" value="Genomic_DNA"/>
</dbReference>
<keyword evidence="4" id="KW-0472">Membrane</keyword>
<dbReference type="SUPFAM" id="SSF58104">
    <property type="entry name" value="Methyl-accepting chemotaxis protein (MCP) signaling domain"/>
    <property type="match status" value="1"/>
</dbReference>
<dbReference type="PROSITE" id="PS50111">
    <property type="entry name" value="CHEMOTAXIS_TRANSDUC_2"/>
    <property type="match status" value="1"/>
</dbReference>
<keyword evidence="10" id="KW-1185">Reference proteome</keyword>
<evidence type="ECO:0000313" key="9">
    <source>
        <dbReference type="EMBL" id="MCS1395842.1"/>
    </source>
</evidence>
<dbReference type="InterPro" id="IPR004090">
    <property type="entry name" value="Chemotax_Me-accpt_rcpt"/>
</dbReference>
<organism evidence="9 10">
    <name type="scientific">Lysinibacillus pinottii</name>
    <dbReference type="NCBI Taxonomy" id="2973932"/>
    <lineage>
        <taxon>Bacteria</taxon>
        <taxon>Bacillati</taxon>
        <taxon>Bacillota</taxon>
        <taxon>Bacilli</taxon>
        <taxon>Bacillales</taxon>
        <taxon>Bacillaceae</taxon>
        <taxon>Lysinibacillus</taxon>
    </lineage>
</organism>
<evidence type="ECO:0000259" key="8">
    <source>
        <dbReference type="PROSITE" id="PS50111"/>
    </source>
</evidence>
<evidence type="ECO:0000256" key="2">
    <source>
        <dbReference type="ARBA" id="ARBA00022692"/>
    </source>
</evidence>
<proteinExistence type="inferred from homology"/>
<keyword evidence="5 7" id="KW-0807">Transducer</keyword>
<keyword evidence="3" id="KW-1133">Transmembrane helix</keyword>
<sequence length="124" mass="13642">MAGNIEQLNVIVQLVKDLAMKAKILGLNASIEVARSGEHGRGFAVVASEIQKMFQSNTESANRITKQLESIKQSIDQVTASANQIAAFTQQVATSMHELSDPYKGVNNSADKLMQIRRNQRQEI</sequence>
<evidence type="ECO:0000256" key="7">
    <source>
        <dbReference type="PROSITE-ProRule" id="PRU00284"/>
    </source>
</evidence>
<evidence type="ECO:0000256" key="3">
    <source>
        <dbReference type="ARBA" id="ARBA00022989"/>
    </source>
</evidence>
<dbReference type="Pfam" id="PF00015">
    <property type="entry name" value="MCPsignal"/>
    <property type="match status" value="1"/>
</dbReference>
<evidence type="ECO:0000256" key="5">
    <source>
        <dbReference type="ARBA" id="ARBA00023224"/>
    </source>
</evidence>
<evidence type="ECO:0000256" key="6">
    <source>
        <dbReference type="ARBA" id="ARBA00029447"/>
    </source>
</evidence>
<feature type="domain" description="Methyl-accepting transducer" evidence="8">
    <location>
        <begin position="1"/>
        <end position="124"/>
    </location>
</feature>
<evidence type="ECO:0000313" key="10">
    <source>
        <dbReference type="Proteomes" id="UP001525021"/>
    </source>
</evidence>
<comment type="caution">
    <text evidence="9">The sequence shown here is derived from an EMBL/GenBank/DDBJ whole genome shotgun (WGS) entry which is preliminary data.</text>
</comment>
<comment type="subcellular location">
    <subcellularLocation>
        <location evidence="1">Membrane</location>
        <topology evidence="1">Multi-pass membrane protein</topology>
    </subcellularLocation>
</comment>
<dbReference type="Proteomes" id="UP001525021">
    <property type="component" value="Unassembled WGS sequence"/>
</dbReference>
<accession>A0ABT2DLX9</accession>
<protein>
    <submittedName>
        <fullName evidence="9">Methyl-accepting chemotaxis protein</fullName>
    </submittedName>
</protein>
<evidence type="ECO:0000256" key="1">
    <source>
        <dbReference type="ARBA" id="ARBA00004141"/>
    </source>
</evidence>